<evidence type="ECO:0000313" key="6">
    <source>
        <dbReference type="Proteomes" id="UP001056500"/>
    </source>
</evidence>
<organism evidence="5 6">
    <name type="scientific">Brevibacillus ruminantium</name>
    <dbReference type="NCBI Taxonomy" id="2950604"/>
    <lineage>
        <taxon>Bacteria</taxon>
        <taxon>Bacillati</taxon>
        <taxon>Bacillota</taxon>
        <taxon>Bacilli</taxon>
        <taxon>Bacillales</taxon>
        <taxon>Paenibacillaceae</taxon>
        <taxon>Brevibacillus</taxon>
    </lineage>
</organism>
<evidence type="ECO:0000256" key="2">
    <source>
        <dbReference type="SAM" id="Phobius"/>
    </source>
</evidence>
<feature type="domain" description="LiaF transmembrane" evidence="4">
    <location>
        <begin position="11"/>
        <end position="102"/>
    </location>
</feature>
<evidence type="ECO:0000256" key="1">
    <source>
        <dbReference type="SAM" id="MobiDB-lite"/>
    </source>
</evidence>
<dbReference type="RefSeq" id="WP_251871871.1">
    <property type="nucleotide sequence ID" value="NZ_CP098755.1"/>
</dbReference>
<dbReference type="Pfam" id="PF09922">
    <property type="entry name" value="LiaF-like_C"/>
    <property type="match status" value="1"/>
</dbReference>
<keyword evidence="2" id="KW-1133">Transmembrane helix</keyword>
<feature type="transmembrane region" description="Helical" evidence="2">
    <location>
        <begin position="12"/>
        <end position="35"/>
    </location>
</feature>
<evidence type="ECO:0000259" key="3">
    <source>
        <dbReference type="Pfam" id="PF09922"/>
    </source>
</evidence>
<evidence type="ECO:0000259" key="4">
    <source>
        <dbReference type="Pfam" id="PF22570"/>
    </source>
</evidence>
<reference evidence="5" key="1">
    <citation type="submission" date="2022-06" db="EMBL/GenBank/DDBJ databases">
        <title>Genome sequencing of Brevibacillus sp. BB3-R1.</title>
        <authorList>
            <person name="Heo J."/>
            <person name="Lee D."/>
            <person name="Won M."/>
            <person name="Han B.-H."/>
            <person name="Hong S.-B."/>
            <person name="Kwon S.-W."/>
        </authorList>
    </citation>
    <scope>NUCLEOTIDE SEQUENCE</scope>
    <source>
        <strain evidence="5">BB3-R1</strain>
    </source>
</reference>
<evidence type="ECO:0000313" key="5">
    <source>
        <dbReference type="EMBL" id="USG64760.1"/>
    </source>
</evidence>
<dbReference type="Proteomes" id="UP001056500">
    <property type="component" value="Chromosome"/>
</dbReference>
<dbReference type="Pfam" id="PF22570">
    <property type="entry name" value="LiaF-TM"/>
    <property type="match status" value="1"/>
</dbReference>
<dbReference type="EMBL" id="CP098755">
    <property type="protein sequence ID" value="USG64760.1"/>
    <property type="molecule type" value="Genomic_DNA"/>
</dbReference>
<feature type="region of interest" description="Disordered" evidence="1">
    <location>
        <begin position="104"/>
        <end position="174"/>
    </location>
</feature>
<feature type="transmembrane region" description="Helical" evidence="2">
    <location>
        <begin position="81"/>
        <end position="98"/>
    </location>
</feature>
<accession>A0ABY4WC44</accession>
<dbReference type="NCBIfam" id="NF040535">
    <property type="entry name" value="LiaF_C_term"/>
    <property type="match status" value="1"/>
</dbReference>
<keyword evidence="2" id="KW-0812">Transmembrane</keyword>
<feature type="transmembrane region" description="Helical" evidence="2">
    <location>
        <begin position="56"/>
        <end position="75"/>
    </location>
</feature>
<proteinExistence type="predicted"/>
<dbReference type="InterPro" id="IPR024425">
    <property type="entry name" value="LiaF-like_C"/>
</dbReference>
<protein>
    <submittedName>
        <fullName evidence="5">Cell wall-active antibiotics response protein LiaF</fullName>
    </submittedName>
</protein>
<gene>
    <name evidence="5" type="primary">liaF</name>
    <name evidence="5" type="ORF">NDK47_21950</name>
</gene>
<dbReference type="InterPro" id="IPR054331">
    <property type="entry name" value="LiaF_TM"/>
</dbReference>
<feature type="compositionally biased region" description="Basic and acidic residues" evidence="1">
    <location>
        <begin position="104"/>
        <end position="119"/>
    </location>
</feature>
<feature type="domain" description="Cell wall-active antibiotics response LiaF-like C-terminal" evidence="3">
    <location>
        <begin position="200"/>
        <end position="311"/>
    </location>
</feature>
<sequence>MKLSRLHKMTAGVLIILTGVGLFLDSLHIISFGLFDLWPMALVYFGVRMWGNQKKLRGGILAALGIIIALDMWLGIGPDDLFNIIIPLLFIYFGFRLIRGRSGKGERPGLEEEPPEWKGDPPASDFGMRYEEPDRLEQRDAEPEPEPEPEHRPYGDNRNRHWRKKNGYRPSFGSFRSKDRASSYGGGSILSPKESKSSLIGDFHLTSGRFELSQMHIWHGIGGVVIDLSRAMLMVDEAFLVVDGWVGDVTIYVPVDMPVAVTAEVSVGDLEVFGHRQGGITRSVMIRSEQYEQETPKINVQISLLVGDIKVKYI</sequence>
<keyword evidence="6" id="KW-1185">Reference proteome</keyword>
<dbReference type="InterPro" id="IPR047793">
    <property type="entry name" value="LiaF_C"/>
</dbReference>
<feature type="compositionally biased region" description="Basic and acidic residues" evidence="1">
    <location>
        <begin position="128"/>
        <end position="159"/>
    </location>
</feature>
<keyword evidence="2" id="KW-0472">Membrane</keyword>
<name>A0ABY4WC44_9BACL</name>